<dbReference type="AlphaFoldDB" id="A0ABD1IRT3"/>
<feature type="compositionally biased region" description="Basic and acidic residues" evidence="2">
    <location>
        <begin position="381"/>
        <end position="399"/>
    </location>
</feature>
<feature type="coiled-coil region" evidence="1">
    <location>
        <begin position="137"/>
        <end position="171"/>
    </location>
</feature>
<keyword evidence="1" id="KW-0175">Coiled coil</keyword>
<feature type="region of interest" description="Disordered" evidence="2">
    <location>
        <begin position="378"/>
        <end position="427"/>
    </location>
</feature>
<reference evidence="3 4" key="1">
    <citation type="submission" date="2024-09" db="EMBL/GenBank/DDBJ databases">
        <title>A chromosome-level genome assembly of Gray's grenadier anchovy, Coilia grayii.</title>
        <authorList>
            <person name="Fu Z."/>
        </authorList>
    </citation>
    <scope>NUCLEOTIDE SEQUENCE [LARGE SCALE GENOMIC DNA]</scope>
    <source>
        <strain evidence="3">G4</strain>
        <tissue evidence="3">Muscle</tissue>
    </source>
</reference>
<dbReference type="Proteomes" id="UP001591681">
    <property type="component" value="Unassembled WGS sequence"/>
</dbReference>
<gene>
    <name evidence="3" type="ORF">ACEWY4_027464</name>
</gene>
<sequence length="427" mass="48658">MAQSKEVTSFSSAISPKFTTDLLPAAERTALLFHLSYLYLAGYPDLEKLIRERALNARLLFVSSERVMFKCLCTSDNLVKSLFPILKVAVQKNKTEIAKTYLAKAQGWISEIVKAADEMVKGYKNENKALSDSTSTIYEKKTEKQNMTVEMKNLKQQQEALKEKLKKITSDQSTKQQEINAATSTRNSHISHMGACDREFAARHTFSFGFFSWRKGPSDSTVAQTHDTNRNILNKLDQDLQKHMSDMDQLKREEQQVHNEMMEITMKLMSLELKDGLIPSPEHLEEVKTCLVRIQNVLIQILRFWNHVAEILQKLEQQTFSGKELMDDLADFKEIFLDSITAAEQAWKAFGQSCMIAQEMFDIQARDAYKFLETNPASLSEEEKQKQRDAVNEKLKEICQEPESEGIGHEPESAEPPAALPASDDTE</sequence>
<protein>
    <submittedName>
        <fullName evidence="3">Uncharacterized protein</fullName>
    </submittedName>
</protein>
<evidence type="ECO:0000313" key="3">
    <source>
        <dbReference type="EMBL" id="KAL2076951.1"/>
    </source>
</evidence>
<accession>A0ABD1IRT3</accession>
<keyword evidence="4" id="KW-1185">Reference proteome</keyword>
<proteinExistence type="predicted"/>
<dbReference type="EMBL" id="JBHFQA010000033">
    <property type="protein sequence ID" value="KAL2076951.1"/>
    <property type="molecule type" value="Genomic_DNA"/>
</dbReference>
<evidence type="ECO:0000256" key="1">
    <source>
        <dbReference type="SAM" id="Coils"/>
    </source>
</evidence>
<feature type="coiled-coil region" evidence="1">
    <location>
        <begin position="233"/>
        <end position="267"/>
    </location>
</feature>
<name>A0ABD1IRT3_9TELE</name>
<organism evidence="3 4">
    <name type="scientific">Coilia grayii</name>
    <name type="common">Gray's grenadier anchovy</name>
    <dbReference type="NCBI Taxonomy" id="363190"/>
    <lineage>
        <taxon>Eukaryota</taxon>
        <taxon>Metazoa</taxon>
        <taxon>Chordata</taxon>
        <taxon>Craniata</taxon>
        <taxon>Vertebrata</taxon>
        <taxon>Euteleostomi</taxon>
        <taxon>Actinopterygii</taxon>
        <taxon>Neopterygii</taxon>
        <taxon>Teleostei</taxon>
        <taxon>Clupei</taxon>
        <taxon>Clupeiformes</taxon>
        <taxon>Clupeoidei</taxon>
        <taxon>Engraulidae</taxon>
        <taxon>Coilinae</taxon>
        <taxon>Coilia</taxon>
    </lineage>
</organism>
<feature type="compositionally biased region" description="Low complexity" evidence="2">
    <location>
        <begin position="415"/>
        <end position="427"/>
    </location>
</feature>
<evidence type="ECO:0000256" key="2">
    <source>
        <dbReference type="SAM" id="MobiDB-lite"/>
    </source>
</evidence>
<evidence type="ECO:0000313" key="4">
    <source>
        <dbReference type="Proteomes" id="UP001591681"/>
    </source>
</evidence>
<comment type="caution">
    <text evidence="3">The sequence shown here is derived from an EMBL/GenBank/DDBJ whole genome shotgun (WGS) entry which is preliminary data.</text>
</comment>